<evidence type="ECO:0000256" key="2">
    <source>
        <dbReference type="ARBA" id="ARBA00023125"/>
    </source>
</evidence>
<reference evidence="5" key="1">
    <citation type="submission" date="2010-07" db="EMBL/GenBank/DDBJ databases">
        <authorList>
            <person name="Muzny D."/>
            <person name="Qin X."/>
            <person name="Deng J."/>
            <person name="Jiang H."/>
            <person name="Liu Y."/>
            <person name="Qu J."/>
            <person name="Song X.-Z."/>
            <person name="Zhang L."/>
            <person name="Thornton R."/>
            <person name="Coyle M."/>
            <person name="Francisco L."/>
            <person name="Jackson L."/>
            <person name="Javaid M."/>
            <person name="Korchina V."/>
            <person name="Kovar C."/>
            <person name="Mata R."/>
            <person name="Mathew T."/>
            <person name="Ngo R."/>
            <person name="Nguyen L."/>
            <person name="Nguyen N."/>
            <person name="Okwuonu G."/>
            <person name="Ongeri F."/>
            <person name="Pham C."/>
            <person name="Simmons D."/>
            <person name="Wilczek-Boney K."/>
            <person name="Hale W."/>
            <person name="Jakkamsetti A."/>
            <person name="Pham P."/>
            <person name="Ruth R."/>
            <person name="San Lucas F."/>
            <person name="Warren J."/>
            <person name="Zhang J."/>
            <person name="Zhao Z."/>
            <person name="Zhou C."/>
            <person name="Zhu D."/>
            <person name="Lee S."/>
            <person name="Bess C."/>
            <person name="Blankenburg K."/>
            <person name="Forbes L."/>
            <person name="Fu Q."/>
            <person name="Gubbala S."/>
            <person name="Hirani K."/>
            <person name="Jayaseelan J.C."/>
            <person name="Lara F."/>
            <person name="Munidasa M."/>
            <person name="Palculict T."/>
            <person name="Patil S."/>
            <person name="Pu L.-L."/>
            <person name="Saada N."/>
            <person name="Tang L."/>
            <person name="Weissenberger G."/>
            <person name="Zhu Y."/>
            <person name="Hemphill L."/>
            <person name="Shang Y."/>
            <person name="Youmans B."/>
            <person name="Ayvaz T."/>
            <person name="Ross M."/>
            <person name="Santibanez J."/>
            <person name="Aqrawi P."/>
            <person name="Gross S."/>
            <person name="Joshi V."/>
            <person name="Fowler G."/>
            <person name="Nazareth L."/>
            <person name="Reid J."/>
            <person name="Worley K."/>
            <person name="Petrosino J."/>
            <person name="Highlander S."/>
            <person name="Gibbs R."/>
        </authorList>
    </citation>
    <scope>NUCLEOTIDE SEQUENCE [LARGE SCALE GENOMIC DNA]</scope>
    <source>
        <strain evidence="5">DSM 20284</strain>
    </source>
</reference>
<name>E0NEM5_PEDAC</name>
<organism evidence="5 6">
    <name type="scientific">Pediococcus acidilactici DSM 20284</name>
    <dbReference type="NCBI Taxonomy" id="862514"/>
    <lineage>
        <taxon>Bacteria</taxon>
        <taxon>Bacillati</taxon>
        <taxon>Bacillota</taxon>
        <taxon>Bacilli</taxon>
        <taxon>Lactobacillales</taxon>
        <taxon>Lactobacillaceae</taxon>
        <taxon>Pediococcus</taxon>
        <taxon>Pediococcus acidilactici group</taxon>
    </lineage>
</organism>
<dbReference type="GO" id="GO:0003700">
    <property type="term" value="F:DNA-binding transcription factor activity"/>
    <property type="evidence" value="ECO:0007669"/>
    <property type="project" value="InterPro"/>
</dbReference>
<dbReference type="SMART" id="SM00866">
    <property type="entry name" value="UTRA"/>
    <property type="match status" value="1"/>
</dbReference>
<dbReference type="EMBL" id="AEEG01000002">
    <property type="protein sequence ID" value="EFL96036.1"/>
    <property type="molecule type" value="Genomic_DNA"/>
</dbReference>
<dbReference type="Pfam" id="PF07702">
    <property type="entry name" value="UTRA"/>
    <property type="match status" value="1"/>
</dbReference>
<dbReference type="SUPFAM" id="SSF64288">
    <property type="entry name" value="Chorismate lyase-like"/>
    <property type="match status" value="1"/>
</dbReference>
<dbReference type="PANTHER" id="PTHR44846:SF4">
    <property type="entry name" value="HTH GNTR-TYPE DOMAIN-CONTAINING PROTEIN"/>
    <property type="match status" value="1"/>
</dbReference>
<dbReference type="CDD" id="cd07377">
    <property type="entry name" value="WHTH_GntR"/>
    <property type="match status" value="1"/>
</dbReference>
<evidence type="ECO:0000259" key="4">
    <source>
        <dbReference type="PROSITE" id="PS50949"/>
    </source>
</evidence>
<dbReference type="SMART" id="SM00345">
    <property type="entry name" value="HTH_GNTR"/>
    <property type="match status" value="1"/>
</dbReference>
<dbReference type="HOGENOM" id="CLU_063236_5_0_9"/>
<sequence>MYTNNIFSVNMYIQILNKGFIFMFRYREVYSDIKRDILTNHYRAGHALPTQDELANKYDISRITLKKSIHLLEEEGLVFSKQGSGTFVRQRMNNQSGELLPLDLPVGVTYSHRDQKITSKILYFDARLPSKEEQKNLQIKGNEPVYEIKRLRLINGEKYSFEHTLMPVSIAPLDEKIIQGSIYDYLGSKAKLQLTDAQRIVYAEAADEEAASILGVKAASPLFVIKQTAYDQRGRAFEYSISKFIGDQSQFVLDVHLNK</sequence>
<comment type="caution">
    <text evidence="5">The sequence shown here is derived from an EMBL/GenBank/DDBJ whole genome shotgun (WGS) entry which is preliminary data.</text>
</comment>
<evidence type="ECO:0000313" key="5">
    <source>
        <dbReference type="EMBL" id="EFL96036.1"/>
    </source>
</evidence>
<feature type="domain" description="HTH gntR-type" evidence="4">
    <location>
        <begin position="23"/>
        <end position="91"/>
    </location>
</feature>
<evidence type="ECO:0000313" key="6">
    <source>
        <dbReference type="Proteomes" id="UP000004470"/>
    </source>
</evidence>
<protein>
    <submittedName>
        <fullName evidence="5">UbiC transcription regulator-associated domain protein</fullName>
    </submittedName>
</protein>
<dbReference type="GO" id="GO:0003677">
    <property type="term" value="F:DNA binding"/>
    <property type="evidence" value="ECO:0007669"/>
    <property type="project" value="UniProtKB-KW"/>
</dbReference>
<dbReference type="PANTHER" id="PTHR44846">
    <property type="entry name" value="MANNOSYL-D-GLYCERATE TRANSPORT/METABOLISM SYSTEM REPRESSOR MNGR-RELATED"/>
    <property type="match status" value="1"/>
</dbReference>
<dbReference type="PRINTS" id="PR00035">
    <property type="entry name" value="HTHGNTR"/>
</dbReference>
<keyword evidence="2" id="KW-0238">DNA-binding</keyword>
<dbReference type="eggNOG" id="COG2188">
    <property type="taxonomic scope" value="Bacteria"/>
</dbReference>
<dbReference type="InterPro" id="IPR050679">
    <property type="entry name" value="Bact_HTH_transcr_reg"/>
</dbReference>
<dbReference type="AlphaFoldDB" id="E0NEM5"/>
<keyword evidence="1" id="KW-0805">Transcription regulation</keyword>
<keyword evidence="3" id="KW-0804">Transcription</keyword>
<accession>E0NEM5</accession>
<gene>
    <name evidence="5" type="primary">gntR</name>
    <name evidence="5" type="ORF">HMPREF0623_0087</name>
</gene>
<dbReference type="Gene3D" id="1.10.10.10">
    <property type="entry name" value="Winged helix-like DNA-binding domain superfamily/Winged helix DNA-binding domain"/>
    <property type="match status" value="1"/>
</dbReference>
<dbReference type="Proteomes" id="UP000004470">
    <property type="component" value="Unassembled WGS sequence"/>
</dbReference>
<dbReference type="InterPro" id="IPR011663">
    <property type="entry name" value="UTRA"/>
</dbReference>
<dbReference type="InterPro" id="IPR036390">
    <property type="entry name" value="WH_DNA-bd_sf"/>
</dbReference>
<evidence type="ECO:0000256" key="3">
    <source>
        <dbReference type="ARBA" id="ARBA00023163"/>
    </source>
</evidence>
<dbReference type="InterPro" id="IPR036388">
    <property type="entry name" value="WH-like_DNA-bd_sf"/>
</dbReference>
<dbReference type="InterPro" id="IPR028978">
    <property type="entry name" value="Chorismate_lyase_/UTRA_dom_sf"/>
</dbReference>
<dbReference type="Gene3D" id="3.40.1410.10">
    <property type="entry name" value="Chorismate lyase-like"/>
    <property type="match status" value="1"/>
</dbReference>
<dbReference type="SUPFAM" id="SSF46785">
    <property type="entry name" value="Winged helix' DNA-binding domain"/>
    <property type="match status" value="1"/>
</dbReference>
<dbReference type="GO" id="GO:0045892">
    <property type="term" value="P:negative regulation of DNA-templated transcription"/>
    <property type="evidence" value="ECO:0007669"/>
    <property type="project" value="TreeGrafter"/>
</dbReference>
<dbReference type="PROSITE" id="PS50949">
    <property type="entry name" value="HTH_GNTR"/>
    <property type="match status" value="1"/>
</dbReference>
<evidence type="ECO:0000256" key="1">
    <source>
        <dbReference type="ARBA" id="ARBA00023015"/>
    </source>
</evidence>
<keyword evidence="6" id="KW-1185">Reference proteome</keyword>
<dbReference type="Pfam" id="PF00392">
    <property type="entry name" value="GntR"/>
    <property type="match status" value="1"/>
</dbReference>
<proteinExistence type="predicted"/>
<dbReference type="InterPro" id="IPR000524">
    <property type="entry name" value="Tscrpt_reg_HTH_GntR"/>
</dbReference>